<dbReference type="GO" id="GO:0022627">
    <property type="term" value="C:cytosolic small ribosomal subunit"/>
    <property type="evidence" value="ECO:0007669"/>
    <property type="project" value="TreeGrafter"/>
</dbReference>
<proteinExistence type="inferred from homology"/>
<dbReference type="HAMAP" id="MF_00839">
    <property type="entry name" value="HPF"/>
    <property type="match status" value="1"/>
</dbReference>
<keyword evidence="1 5" id="KW-0963">Cytoplasm</keyword>
<evidence type="ECO:0000256" key="4">
    <source>
        <dbReference type="ARBA" id="ARBA00041148"/>
    </source>
</evidence>
<dbReference type="FunFam" id="3.30.505.50:FF:000001">
    <property type="entry name" value="Ribosome hibernation promoting factor"/>
    <property type="match status" value="1"/>
</dbReference>
<dbReference type="InterPro" id="IPR032528">
    <property type="entry name" value="Ribosom_S30AE_C"/>
</dbReference>
<dbReference type="PANTHER" id="PTHR33231:SF1">
    <property type="entry name" value="30S RIBOSOMAL PROTEIN"/>
    <property type="match status" value="1"/>
</dbReference>
<dbReference type="Gene3D" id="3.30.160.100">
    <property type="entry name" value="Ribosome hibernation promotion factor-like"/>
    <property type="match status" value="1"/>
</dbReference>
<comment type="function">
    <text evidence="5">Required for dimerization of active 70S ribosomes into 100S ribosomes in stationary phase; 100S ribosomes are translationally inactive and sometimes present during exponential growth.</text>
</comment>
<reference evidence="7" key="1">
    <citation type="journal article" date="2021" name="PeerJ">
        <title>Extensive microbial diversity within the chicken gut microbiome revealed by metagenomics and culture.</title>
        <authorList>
            <person name="Gilroy R."/>
            <person name="Ravi A."/>
            <person name="Getino M."/>
            <person name="Pursley I."/>
            <person name="Horton D.L."/>
            <person name="Alikhan N.F."/>
            <person name="Baker D."/>
            <person name="Gharbi K."/>
            <person name="Hall N."/>
            <person name="Watson M."/>
            <person name="Adriaenssens E.M."/>
            <person name="Foster-Nyarko E."/>
            <person name="Jarju S."/>
            <person name="Secka A."/>
            <person name="Antonio M."/>
            <person name="Oren A."/>
            <person name="Chaudhuri R.R."/>
            <person name="La Ragione R."/>
            <person name="Hildebrand F."/>
            <person name="Pallen M.J."/>
        </authorList>
    </citation>
    <scope>NUCLEOTIDE SEQUENCE</scope>
    <source>
        <strain evidence="7">ChiW4-1371</strain>
    </source>
</reference>
<dbReference type="SUPFAM" id="SSF69754">
    <property type="entry name" value="Ribosome binding protein Y (YfiA homologue)"/>
    <property type="match status" value="1"/>
</dbReference>
<comment type="similarity">
    <text evidence="5">Belongs to the HPF/YfiA ribosome-associated protein family. Long HPF subfamily.</text>
</comment>
<evidence type="ECO:0000256" key="1">
    <source>
        <dbReference type="ARBA" id="ARBA00022490"/>
    </source>
</evidence>
<dbReference type="CDD" id="cd00552">
    <property type="entry name" value="RaiA"/>
    <property type="match status" value="1"/>
</dbReference>
<dbReference type="GO" id="GO:0043024">
    <property type="term" value="F:ribosomal small subunit binding"/>
    <property type="evidence" value="ECO:0007669"/>
    <property type="project" value="TreeGrafter"/>
</dbReference>
<dbReference type="Pfam" id="PF16321">
    <property type="entry name" value="Ribosom_S30AE_C"/>
    <property type="match status" value="1"/>
</dbReference>
<protein>
    <recommendedName>
        <fullName evidence="4 5">Ribosome hibernation promoting factor</fullName>
        <shortName evidence="5">HPF</shortName>
    </recommendedName>
</protein>
<dbReference type="Proteomes" id="UP000824176">
    <property type="component" value="Unassembled WGS sequence"/>
</dbReference>
<dbReference type="AlphaFoldDB" id="A0A9D2GVU3"/>
<gene>
    <name evidence="7" type="primary">raiA</name>
    <name evidence="5" type="synonym">hpf</name>
    <name evidence="7" type="ORF">H9804_10105</name>
</gene>
<comment type="subcellular location">
    <subcellularLocation>
        <location evidence="5">Cytoplasm</location>
    </subcellularLocation>
</comment>
<dbReference type="InterPro" id="IPR050574">
    <property type="entry name" value="HPF/YfiA_ribosome-assoc"/>
</dbReference>
<dbReference type="Gene3D" id="3.30.505.50">
    <property type="entry name" value="Sigma 54 modulation/S30EA ribosomal protein, C-terminal domain"/>
    <property type="match status" value="1"/>
</dbReference>
<comment type="subunit">
    <text evidence="3">Associates exclusively with 100S ribosomes, which are dimers of 70S ribosomes.</text>
</comment>
<sequence>MNITVNAKHINLTDAIRDYSEKKVQRIAKYFDDNMDIHVNLNVEKNMHIAEIFVNVKGMFLKGIEKSEDMYASIDMAVDKIERQLVKYKEKLQTRKNIENREAADDLKLSVYDYNEDNAIDEPTIVISKQIPAKPMDIEEAIMQMDLMNKNFFVFRNAENSEINVVYKRDDGKVGIIEP</sequence>
<evidence type="ECO:0000256" key="3">
    <source>
        <dbReference type="ARBA" id="ARBA00038695"/>
    </source>
</evidence>
<accession>A0A9D2GVU3</accession>
<dbReference type="PANTHER" id="PTHR33231">
    <property type="entry name" value="30S RIBOSOMAL PROTEIN"/>
    <property type="match status" value="1"/>
</dbReference>
<organism evidence="7 8">
    <name type="scientific">Candidatus Mucispirillum faecigallinarum</name>
    <dbReference type="NCBI Taxonomy" id="2838699"/>
    <lineage>
        <taxon>Bacteria</taxon>
        <taxon>Pseudomonadati</taxon>
        <taxon>Deferribacterota</taxon>
        <taxon>Deferribacteres</taxon>
        <taxon>Deferribacterales</taxon>
        <taxon>Mucispirillaceae</taxon>
        <taxon>Mucispirillum</taxon>
    </lineage>
</organism>
<dbReference type="InterPro" id="IPR034694">
    <property type="entry name" value="HPF_long/plastid"/>
</dbReference>
<comment type="subunit">
    <text evidence="5">Interacts with 100S ribosomes.</text>
</comment>
<evidence type="ECO:0000259" key="6">
    <source>
        <dbReference type="Pfam" id="PF16321"/>
    </source>
</evidence>
<dbReference type="InterPro" id="IPR003489">
    <property type="entry name" value="RHF/RaiA"/>
</dbReference>
<dbReference type="InterPro" id="IPR036567">
    <property type="entry name" value="RHF-like"/>
</dbReference>
<feature type="domain" description="Sigma 54 modulation/S30EA ribosomal protein C-terminal" evidence="6">
    <location>
        <begin position="122"/>
        <end position="176"/>
    </location>
</feature>
<evidence type="ECO:0000313" key="7">
    <source>
        <dbReference type="EMBL" id="HIZ90287.1"/>
    </source>
</evidence>
<keyword evidence="2 5" id="KW-0810">Translation regulation</keyword>
<comment type="caution">
    <text evidence="7">The sequence shown here is derived from an EMBL/GenBank/DDBJ whole genome shotgun (WGS) entry which is preliminary data.</text>
</comment>
<evidence type="ECO:0000313" key="8">
    <source>
        <dbReference type="Proteomes" id="UP000824176"/>
    </source>
</evidence>
<name>A0A9D2GVU3_9BACT</name>
<dbReference type="GO" id="GO:0045900">
    <property type="term" value="P:negative regulation of translational elongation"/>
    <property type="evidence" value="ECO:0007669"/>
    <property type="project" value="TreeGrafter"/>
</dbReference>
<dbReference type="InterPro" id="IPR038416">
    <property type="entry name" value="Ribosom_S30AE_C_sf"/>
</dbReference>
<dbReference type="Pfam" id="PF02482">
    <property type="entry name" value="Ribosomal_S30AE"/>
    <property type="match status" value="1"/>
</dbReference>
<evidence type="ECO:0000256" key="2">
    <source>
        <dbReference type="ARBA" id="ARBA00022845"/>
    </source>
</evidence>
<evidence type="ECO:0000256" key="5">
    <source>
        <dbReference type="HAMAP-Rule" id="MF_00839"/>
    </source>
</evidence>
<dbReference type="NCBIfam" id="TIGR00741">
    <property type="entry name" value="yfiA"/>
    <property type="match status" value="1"/>
</dbReference>
<reference evidence="7" key="2">
    <citation type="submission" date="2021-04" db="EMBL/GenBank/DDBJ databases">
        <authorList>
            <person name="Gilroy R."/>
        </authorList>
    </citation>
    <scope>NUCLEOTIDE SEQUENCE</scope>
    <source>
        <strain evidence="7">ChiW4-1371</strain>
    </source>
</reference>
<dbReference type="EMBL" id="DXAQ01000149">
    <property type="protein sequence ID" value="HIZ90287.1"/>
    <property type="molecule type" value="Genomic_DNA"/>
</dbReference>